<gene>
    <name evidence="1" type="primary">brxC</name>
    <name evidence="1" type="ORF">QUF85_10675</name>
</gene>
<comment type="caution">
    <text evidence="1">The sequence shown here is derived from an EMBL/GenBank/DDBJ whole genome shotgun (WGS) entry which is preliminary data.</text>
</comment>
<evidence type="ECO:0000313" key="1">
    <source>
        <dbReference type="EMBL" id="MDM5283768.1"/>
    </source>
</evidence>
<dbReference type="NCBIfam" id="NF033441">
    <property type="entry name" value="BREX_BrxC"/>
    <property type="match status" value="1"/>
</dbReference>
<evidence type="ECO:0000313" key="2">
    <source>
        <dbReference type="Proteomes" id="UP001238973"/>
    </source>
</evidence>
<reference evidence="1" key="1">
    <citation type="submission" date="2023-06" db="EMBL/GenBank/DDBJ databases">
        <title>Comparative genomics of Bacillaceae isolates and their secondary metabolite potential.</title>
        <authorList>
            <person name="Song L."/>
            <person name="Nielsen L.J."/>
            <person name="Mohite O."/>
            <person name="Xu X."/>
            <person name="Weber T."/>
            <person name="Kovacs A.T."/>
        </authorList>
    </citation>
    <scope>NUCLEOTIDE SEQUENCE</scope>
    <source>
        <strain evidence="1">G1S1</strain>
    </source>
</reference>
<dbReference type="RefSeq" id="WP_289349552.1">
    <property type="nucleotide sequence ID" value="NZ_JAUCFI010000003.1"/>
</dbReference>
<organism evidence="1 2">
    <name type="scientific">Peribacillus frigoritolerans</name>
    <dbReference type="NCBI Taxonomy" id="450367"/>
    <lineage>
        <taxon>Bacteria</taxon>
        <taxon>Bacillati</taxon>
        <taxon>Bacillota</taxon>
        <taxon>Bacilli</taxon>
        <taxon>Bacillales</taxon>
        <taxon>Bacillaceae</taxon>
        <taxon>Peribacillus</taxon>
    </lineage>
</organism>
<dbReference type="SUPFAM" id="SSF52540">
    <property type="entry name" value="P-loop containing nucleoside triphosphate hydrolases"/>
    <property type="match status" value="1"/>
</dbReference>
<dbReference type="InterPro" id="IPR027417">
    <property type="entry name" value="P-loop_NTPase"/>
</dbReference>
<proteinExistence type="predicted"/>
<dbReference type="InterPro" id="IPR047679">
    <property type="entry name" value="BREX_BrxC"/>
</dbReference>
<accession>A0AAJ1VDV8</accession>
<protein>
    <submittedName>
        <fullName evidence="1">BREX system P-loop protein BrxC</fullName>
    </submittedName>
</protein>
<name>A0AAJ1VDV8_9BACI</name>
<dbReference type="Proteomes" id="UP001238973">
    <property type="component" value="Unassembled WGS sequence"/>
</dbReference>
<sequence>MTKIYSIFRDDIKREINPVVKVQDDNLTHIRQELQEYVITKQICEHYKNAFKNYLQGNKYCYWISGWFGSGKSHFTKLFGHVLGNYEFGDTTSTDVFLSRDESAELRPLVEEIRDKYHTEVLMFDILEETAYDSNNQQQSISITIYKQFLTYLGFYSHILWVGELEYDLYEQGLYFDFKSEFEKISGKSWSEAREKPSRQKTKIAKTLCKLKSDDYPSESIAMDAINSIQNDFSMSPKRLIEIFKSYIEKENNDSGKESRLLLLIDEMGQFMARDDQKISELQGISHQVEVTGQGKVWIGVTAQEELKAVVEDAIKFNDELGKIADRFEIKIHLTPENLDSVLYERILKKKTDEKSILDREYEKYSGKLESVLQFSDADRKLPELSKESFVKAYPFFPYQLGIIKDIFVKFLQRTETNKKLGGTNRSMIKTTQGILTNSENQFEEMEVGNFVTLDQVYSEARASDFVPSTVIDVVNEVDKADPENPDFTKKVIKVLYLLDSINYLPRTIENLTKLLFSNIELNFHDLKEQVESSLKKLSKAGFIEREGEIYSFLSPEEQNFRHEILAEQEEVRTRAVSVYVRDILKDIFNQNKVLYKQIRLFSVDMLADEEKYAGGTEISFEALSPVILINDESIRDKKKRESIKEEKRIYWLSEPNDEIEDMIREYLARHSAIGKQREKADEERMFFLRKEEQKNQNLALEIKRKMKASFHSGSYLYRGKEFDLPKGEEIKSIFDSLISIVIPTVYTRFDDASVKIISSHIDEVFKQNLHSASLVFKDLNILDNEHQINPSSKVLNEVLTEIKSRYNRFGVCTGNDLLDYFGGNQYGWDTMAIRFFSALLFRGGFIEIEIKGKSIKSYTESGVKEIFEKEPHFKSCQFIEVKNVDPAIRQQCKKILESEFEETVEADTIPEYYLKTTKVANEILRQISGLIVSARENHLMIIDQLERIETAYEKIINKNHSSEAIIAFVDVYQQLKDEMSLMKKFQRFVANDHMNSIQKIRRFITDVWQPQHFPKDENQQQKVQTILAELASNGFIDSWVNIQGDYQNLRTYYDRHYNTLHSRVMKSIENIIEEIEQFPQFNLFEAFDQKEILEPLSKHFQPDSSQDRRSYDYLEQLENALPSYKQNSIEIYGEYVKEWNRPAVTTPDSDSDDNNEIEKKPVFKQIRIGDLMKTRQISSEEELNGYLNSLELKLKEELNKVDYFFLS</sequence>
<dbReference type="EMBL" id="JAUCFI010000003">
    <property type="protein sequence ID" value="MDM5283768.1"/>
    <property type="molecule type" value="Genomic_DNA"/>
</dbReference>
<dbReference type="AlphaFoldDB" id="A0AAJ1VDV8"/>